<dbReference type="Gene3D" id="1.20.1170.10">
    <property type="match status" value="1"/>
</dbReference>
<dbReference type="AlphaFoldDB" id="A0A2K4MR73"/>
<feature type="coiled-coil region" evidence="1">
    <location>
        <begin position="124"/>
        <end position="193"/>
    </location>
</feature>
<dbReference type="SUPFAM" id="SSF58100">
    <property type="entry name" value="Bacterial hemolysins"/>
    <property type="match status" value="1"/>
</dbReference>
<feature type="transmembrane region" description="Helical" evidence="2">
    <location>
        <begin position="153"/>
        <end position="173"/>
    </location>
</feature>
<organism evidence="3 4">
    <name type="scientific">Chromobacterium sinusclupearum</name>
    <dbReference type="NCBI Taxonomy" id="2077146"/>
    <lineage>
        <taxon>Bacteria</taxon>
        <taxon>Pseudomonadati</taxon>
        <taxon>Pseudomonadota</taxon>
        <taxon>Betaproteobacteria</taxon>
        <taxon>Neisseriales</taxon>
        <taxon>Chromobacteriaceae</taxon>
        <taxon>Chromobacterium</taxon>
    </lineage>
</organism>
<accession>A0A2K4MR73</accession>
<keyword evidence="1" id="KW-0175">Coiled coil</keyword>
<dbReference type="EMBL" id="PPTF01000019">
    <property type="protein sequence ID" value="POA99547.1"/>
    <property type="molecule type" value="Genomic_DNA"/>
</dbReference>
<evidence type="ECO:0000256" key="1">
    <source>
        <dbReference type="SAM" id="Coils"/>
    </source>
</evidence>
<keyword evidence="2" id="KW-1133">Transmembrane helix</keyword>
<protein>
    <submittedName>
        <fullName evidence="3">Uncharacterized protein</fullName>
    </submittedName>
</protein>
<sequence length="266" mass="28577">MANGILTQALNNLLQTEATIRAFQGLPDSAVSIQRNAEQVVDQLVPQIRTLQTDTQSVGQRLQSQVQGLLANFDQASPQQIKDSVSQMQAEAGPLSQQLQTVQQACFSSNNQLASDSQQLQAITAQLQANIAGLQSNLAGAQQELDALNKKKLYLIGLGILGLPGLIAMAVLLSQAQDKVNSLEGQIKSLQSQINQQQSFRDQTSHFSGDMSDLIDKVGKINNSLQFVSSDLVNALNDLDQSNKAAAKVFLTAASMEINTMLQDAS</sequence>
<reference evidence="3 4" key="1">
    <citation type="submission" date="2018-01" db="EMBL/GenBank/DDBJ databases">
        <title>Genomic Sequence of Chromobacterium MWU13-2610 from wild cranberry bogs within the Cape Cod National Seashore.</title>
        <authorList>
            <person name="O'Hara-Hanley K."/>
            <person name="Soby S."/>
            <person name="Harrison A."/>
        </authorList>
    </citation>
    <scope>NUCLEOTIDE SEQUENCE [LARGE SCALE GENOMIC DNA]</scope>
    <source>
        <strain evidence="3 4">MWU13-2610</strain>
    </source>
</reference>
<gene>
    <name evidence="3" type="ORF">C2134_05510</name>
</gene>
<keyword evidence="4" id="KW-1185">Reference proteome</keyword>
<keyword evidence="2" id="KW-0812">Transmembrane</keyword>
<keyword evidence="2" id="KW-0472">Membrane</keyword>
<evidence type="ECO:0000313" key="3">
    <source>
        <dbReference type="EMBL" id="POA99547.1"/>
    </source>
</evidence>
<comment type="caution">
    <text evidence="3">The sequence shown here is derived from an EMBL/GenBank/DDBJ whole genome shotgun (WGS) entry which is preliminary data.</text>
</comment>
<dbReference type="RefSeq" id="WP_103318198.1">
    <property type="nucleotide sequence ID" value="NZ_PPTF01000019.1"/>
</dbReference>
<dbReference type="Proteomes" id="UP000236416">
    <property type="component" value="Unassembled WGS sequence"/>
</dbReference>
<proteinExistence type="predicted"/>
<evidence type="ECO:0000313" key="4">
    <source>
        <dbReference type="Proteomes" id="UP000236416"/>
    </source>
</evidence>
<name>A0A2K4MR73_9NEIS</name>
<evidence type="ECO:0000256" key="2">
    <source>
        <dbReference type="SAM" id="Phobius"/>
    </source>
</evidence>